<name>A0A848DHC4_9PSEU</name>
<evidence type="ECO:0000313" key="2">
    <source>
        <dbReference type="Proteomes" id="UP000586918"/>
    </source>
</evidence>
<accession>A0A848DHC4</accession>
<dbReference type="EMBL" id="JAAXKZ010000031">
    <property type="protein sequence ID" value="NMH92080.1"/>
    <property type="molecule type" value="Genomic_DNA"/>
</dbReference>
<dbReference type="Proteomes" id="UP000586918">
    <property type="component" value="Unassembled WGS sequence"/>
</dbReference>
<gene>
    <name evidence="1" type="ORF">HF519_10970</name>
</gene>
<reference evidence="1 2" key="1">
    <citation type="submission" date="2020-04" db="EMBL/GenBank/DDBJ databases">
        <authorList>
            <person name="Klaysubun C."/>
            <person name="Duangmal K."/>
            <person name="Lipun K."/>
        </authorList>
    </citation>
    <scope>NUCLEOTIDE SEQUENCE [LARGE SCALE GENOMIC DNA]</scope>
    <source>
        <strain evidence="1 2">DSM 45300</strain>
    </source>
</reference>
<sequence>MPTTSITSQLDGLAHEIAEEDLLAGSTTGRYRAVCGAWVAPTSMTAAPGRPCGACTAVLSPAPDLAASEQHSRSVWRAVSVWLRTCSTTVHGSARRGAPSWT</sequence>
<dbReference type="RefSeq" id="WP_169412790.1">
    <property type="nucleotide sequence ID" value="NZ_JAAXKZ010000031.1"/>
</dbReference>
<dbReference type="AlphaFoldDB" id="A0A848DHC4"/>
<organism evidence="1 2">
    <name type="scientific">Pseudonocardia bannensis</name>
    <dbReference type="NCBI Taxonomy" id="630973"/>
    <lineage>
        <taxon>Bacteria</taxon>
        <taxon>Bacillati</taxon>
        <taxon>Actinomycetota</taxon>
        <taxon>Actinomycetes</taxon>
        <taxon>Pseudonocardiales</taxon>
        <taxon>Pseudonocardiaceae</taxon>
        <taxon>Pseudonocardia</taxon>
    </lineage>
</organism>
<comment type="caution">
    <text evidence="1">The sequence shown here is derived from an EMBL/GenBank/DDBJ whole genome shotgun (WGS) entry which is preliminary data.</text>
</comment>
<protein>
    <submittedName>
        <fullName evidence="1">Uncharacterized protein</fullName>
    </submittedName>
</protein>
<keyword evidence="2" id="KW-1185">Reference proteome</keyword>
<evidence type="ECO:0000313" key="1">
    <source>
        <dbReference type="EMBL" id="NMH92080.1"/>
    </source>
</evidence>
<proteinExistence type="predicted"/>